<sequence>MLAQIGRGYYAAAYDVDLIDIQIQRLFNTASSVILANVNIDALKWMDSVELYPNHIPDLSSGCPLIISGRYLGDFPDSVKASGVFAGYEQFHSGFESENIEGHPS</sequence>
<evidence type="ECO:0000313" key="2">
    <source>
        <dbReference type="Proteomes" id="UP000585474"/>
    </source>
</evidence>
<protein>
    <submittedName>
        <fullName evidence="1">Inter-alpha-trypsin inhibitor heavy chain-like protein</fullName>
    </submittedName>
</protein>
<evidence type="ECO:0000313" key="1">
    <source>
        <dbReference type="EMBL" id="GFZ04311.1"/>
    </source>
</evidence>
<reference evidence="1 2" key="1">
    <citation type="submission" date="2019-07" db="EMBL/GenBank/DDBJ databases">
        <title>De Novo Assembly of kiwifruit Actinidia rufa.</title>
        <authorList>
            <person name="Sugita-Konishi S."/>
            <person name="Sato K."/>
            <person name="Mori E."/>
            <person name="Abe Y."/>
            <person name="Kisaki G."/>
            <person name="Hamano K."/>
            <person name="Suezawa K."/>
            <person name="Otani M."/>
            <person name="Fukuda T."/>
            <person name="Manabe T."/>
            <person name="Gomi K."/>
            <person name="Tabuchi M."/>
            <person name="Akimitsu K."/>
            <person name="Kataoka I."/>
        </authorList>
    </citation>
    <scope>NUCLEOTIDE SEQUENCE [LARGE SCALE GENOMIC DNA]</scope>
    <source>
        <strain evidence="2">cv. Fuchu</strain>
    </source>
</reference>
<name>A0A7J0G046_9ERIC</name>
<dbReference type="AlphaFoldDB" id="A0A7J0G046"/>
<organism evidence="1 2">
    <name type="scientific">Actinidia rufa</name>
    <dbReference type="NCBI Taxonomy" id="165716"/>
    <lineage>
        <taxon>Eukaryota</taxon>
        <taxon>Viridiplantae</taxon>
        <taxon>Streptophyta</taxon>
        <taxon>Embryophyta</taxon>
        <taxon>Tracheophyta</taxon>
        <taxon>Spermatophyta</taxon>
        <taxon>Magnoliopsida</taxon>
        <taxon>eudicotyledons</taxon>
        <taxon>Gunneridae</taxon>
        <taxon>Pentapetalae</taxon>
        <taxon>asterids</taxon>
        <taxon>Ericales</taxon>
        <taxon>Actinidiaceae</taxon>
        <taxon>Actinidia</taxon>
    </lineage>
</organism>
<proteinExistence type="predicted"/>
<keyword evidence="2" id="KW-1185">Reference proteome</keyword>
<comment type="caution">
    <text evidence="1">The sequence shown here is derived from an EMBL/GenBank/DDBJ whole genome shotgun (WGS) entry which is preliminary data.</text>
</comment>
<dbReference type="OrthoDB" id="1729737at2759"/>
<dbReference type="EMBL" id="BJWL01000016">
    <property type="protein sequence ID" value="GFZ04311.1"/>
    <property type="molecule type" value="Genomic_DNA"/>
</dbReference>
<dbReference type="PANTHER" id="PTHR46503">
    <property type="entry name" value="INTER-ALPHA-TRYPSIN INHIBITOR HEAVY CHAIN-LIKE PROTEIN"/>
    <property type="match status" value="1"/>
</dbReference>
<dbReference type="Proteomes" id="UP000585474">
    <property type="component" value="Unassembled WGS sequence"/>
</dbReference>
<accession>A0A7J0G046</accession>
<gene>
    <name evidence="1" type="ORF">Acr_16g0009350</name>
</gene>
<dbReference type="PANTHER" id="PTHR46503:SF9">
    <property type="entry name" value="INTER ALPHA-TRYPSIN INHIBITOR, HEAVY CHAIN-LIKE PROTEIN"/>
    <property type="match status" value="1"/>
</dbReference>